<gene>
    <name evidence="6" type="ORF">KM295_00035</name>
</gene>
<keyword evidence="7" id="KW-1185">Reference proteome</keyword>
<feature type="domain" description="Succinylglutamate desuccinylase/Aspartoacylase catalytic" evidence="5">
    <location>
        <begin position="11"/>
        <end position="88"/>
    </location>
</feature>
<dbReference type="InterPro" id="IPR050178">
    <property type="entry name" value="AspA/AstE_fam"/>
</dbReference>
<dbReference type="GO" id="GO:0046872">
    <property type="term" value="F:metal ion binding"/>
    <property type="evidence" value="ECO:0007669"/>
    <property type="project" value="UniProtKB-KW"/>
</dbReference>
<evidence type="ECO:0000256" key="1">
    <source>
        <dbReference type="ARBA" id="ARBA00001947"/>
    </source>
</evidence>
<dbReference type="Gene3D" id="3.40.630.10">
    <property type="entry name" value="Zn peptidases"/>
    <property type="match status" value="1"/>
</dbReference>
<proteinExistence type="predicted"/>
<dbReference type="InterPro" id="IPR055438">
    <property type="entry name" value="AstE_AspA_cat"/>
</dbReference>
<name>A0A9R1CQI1_9EURY</name>
<comment type="cofactor">
    <cofactor evidence="1">
        <name>Zn(2+)</name>
        <dbReference type="ChEBI" id="CHEBI:29105"/>
    </cofactor>
</comment>
<evidence type="ECO:0000259" key="5">
    <source>
        <dbReference type="Pfam" id="PF24827"/>
    </source>
</evidence>
<dbReference type="SUPFAM" id="SSF53187">
    <property type="entry name" value="Zn-dependent exopeptidases"/>
    <property type="match status" value="1"/>
</dbReference>
<dbReference type="RefSeq" id="WP_256027689.1">
    <property type="nucleotide sequence ID" value="NZ_JAHLKM010000001.1"/>
</dbReference>
<dbReference type="AlphaFoldDB" id="A0A9R1CQI1"/>
<keyword evidence="4" id="KW-0862">Zinc</keyword>
<dbReference type="GO" id="GO:0005829">
    <property type="term" value="C:cytosol"/>
    <property type="evidence" value="ECO:0007669"/>
    <property type="project" value="TreeGrafter"/>
</dbReference>
<comment type="caution">
    <text evidence="6">The sequence shown here is derived from an EMBL/GenBank/DDBJ whole genome shotgun (WGS) entry which is preliminary data.</text>
</comment>
<dbReference type="GO" id="GO:0016788">
    <property type="term" value="F:hydrolase activity, acting on ester bonds"/>
    <property type="evidence" value="ECO:0007669"/>
    <property type="project" value="InterPro"/>
</dbReference>
<reference evidence="6" key="1">
    <citation type="journal article" date="2023" name="Front. Microbiol.">
        <title>Genomic-based phylogenetic and metabolic analyses of the genus Natronomonas, and description of Natronomonas aquatica sp. nov.</title>
        <authorList>
            <person name="Garcia-Roldan A."/>
            <person name="Duran-Viseras A."/>
            <person name="de la Haba R.R."/>
            <person name="Corral P."/>
            <person name="Sanchez-Porro C."/>
            <person name="Ventosa A."/>
        </authorList>
    </citation>
    <scope>NUCLEOTIDE SEQUENCE</scope>
    <source>
        <strain evidence="6">F2-12</strain>
    </source>
</reference>
<evidence type="ECO:0000256" key="3">
    <source>
        <dbReference type="ARBA" id="ARBA00022801"/>
    </source>
</evidence>
<keyword evidence="3" id="KW-0378">Hydrolase</keyword>
<organism evidence="6 7">
    <name type="scientific">Natronomonas aquatica</name>
    <dbReference type="NCBI Taxonomy" id="2841590"/>
    <lineage>
        <taxon>Archaea</taxon>
        <taxon>Methanobacteriati</taxon>
        <taxon>Methanobacteriota</taxon>
        <taxon>Stenosarchaea group</taxon>
        <taxon>Halobacteria</taxon>
        <taxon>Halobacteriales</taxon>
        <taxon>Natronomonadaceae</taxon>
        <taxon>Natronomonas</taxon>
    </lineage>
</organism>
<evidence type="ECO:0000313" key="7">
    <source>
        <dbReference type="Proteomes" id="UP001139494"/>
    </source>
</evidence>
<dbReference type="Pfam" id="PF24827">
    <property type="entry name" value="AstE_AspA_cat"/>
    <property type="match status" value="1"/>
</dbReference>
<dbReference type="PANTHER" id="PTHR15162:SF7">
    <property type="entry name" value="SUCCINYLGLUTAMATE DESUCCINYLASE"/>
    <property type="match status" value="1"/>
</dbReference>
<evidence type="ECO:0000256" key="4">
    <source>
        <dbReference type="ARBA" id="ARBA00022833"/>
    </source>
</evidence>
<keyword evidence="2" id="KW-0479">Metal-binding</keyword>
<evidence type="ECO:0000256" key="2">
    <source>
        <dbReference type="ARBA" id="ARBA00022723"/>
    </source>
</evidence>
<protein>
    <submittedName>
        <fullName evidence="6">Succinylglutamate desuccinylase/aspartoacylase family protein</fullName>
    </submittedName>
</protein>
<dbReference type="PANTHER" id="PTHR15162">
    <property type="entry name" value="ASPARTOACYLASE"/>
    <property type="match status" value="1"/>
</dbReference>
<dbReference type="EMBL" id="JAHLKM010000001">
    <property type="protein sequence ID" value="MCQ4331896.1"/>
    <property type="molecule type" value="Genomic_DNA"/>
</dbReference>
<accession>A0A9R1CQI1</accession>
<dbReference type="Proteomes" id="UP001139494">
    <property type="component" value="Unassembled WGS sequence"/>
</dbReference>
<evidence type="ECO:0000313" key="6">
    <source>
        <dbReference type="EMBL" id="MCQ4331896.1"/>
    </source>
</evidence>
<sequence>MRVSTLGSGDPRVAVVGAAHGDEPCGARAIDRFISEDHDVQRSVKLIVLNEPALAENVRYIDVDVNRVLPGDPNSDLYEERLAYDFVNEIAGCVGIGIHSTFSSALPFGTIANPNARKRDLFASLGRVDHMVDFTAVSSGSRGVDLPWYVDFEAGLQQSDAATENAYECIVDFLTFAGVLEGDIERTDTREYTVFDTFWKEDGDEYHFRAENFELVEEGEVYATRNGTDIVADRPFYPVLFSDDGHEEIFGYKTTIRE</sequence>